<sequence>MDGDNRRIKHHDPSSFPSRSGVGRRSVPRPVTGATDRFRQATLQPMRGDLSDLSQPTGRARMPTYADYGYTDTPFQGGSLQPEELQPYVPDFARQQQSLREQQQRQQQVQQQFASYEPEMVYHLNQPGQAPTAAYEVVPQYPTRQSAAIEALSGQFAVPQYFPPTEPTGTGVPTVVSPYLTPQLPSGAYNQPGPIGRSNTAQHFPATMADFTTVAATARLEQQSPPQQQQHMAAGVSESMNLGEAHNQFQQALRGIFDHSRSGRLVEASRSLLEISEWLVANARELGKLVVLVLITIPRLP</sequence>
<organism evidence="2 3">
    <name type="scientific">Aspergillus sclerotialis</name>
    <dbReference type="NCBI Taxonomy" id="2070753"/>
    <lineage>
        <taxon>Eukaryota</taxon>
        <taxon>Fungi</taxon>
        <taxon>Dikarya</taxon>
        <taxon>Ascomycota</taxon>
        <taxon>Pezizomycotina</taxon>
        <taxon>Eurotiomycetes</taxon>
        <taxon>Eurotiomycetidae</taxon>
        <taxon>Eurotiales</taxon>
        <taxon>Aspergillaceae</taxon>
        <taxon>Aspergillus</taxon>
        <taxon>Aspergillus subgen. Polypaecilum</taxon>
    </lineage>
</organism>
<protein>
    <submittedName>
        <fullName evidence="2">Uncharacterized protein</fullName>
    </submittedName>
</protein>
<evidence type="ECO:0000313" key="3">
    <source>
        <dbReference type="Proteomes" id="UP000266188"/>
    </source>
</evidence>
<dbReference type="Proteomes" id="UP000266188">
    <property type="component" value="Unassembled WGS sequence"/>
</dbReference>
<evidence type="ECO:0000256" key="1">
    <source>
        <dbReference type="SAM" id="MobiDB-lite"/>
    </source>
</evidence>
<dbReference type="OrthoDB" id="5552418at2759"/>
<proteinExistence type="predicted"/>
<accession>A0A3A2ZLK0</accession>
<evidence type="ECO:0000313" key="2">
    <source>
        <dbReference type="EMBL" id="RJE22257.1"/>
    </source>
</evidence>
<gene>
    <name evidence="2" type="ORF">PHISCL_05395</name>
</gene>
<comment type="caution">
    <text evidence="2">The sequence shown here is derived from an EMBL/GenBank/DDBJ whole genome shotgun (WGS) entry which is preliminary data.</text>
</comment>
<keyword evidence="3" id="KW-1185">Reference proteome</keyword>
<dbReference type="AlphaFoldDB" id="A0A3A2ZLK0"/>
<name>A0A3A2ZLK0_9EURO</name>
<feature type="compositionally biased region" description="Low complexity" evidence="1">
    <location>
        <begin position="14"/>
        <end position="31"/>
    </location>
</feature>
<dbReference type="EMBL" id="MVGC01000177">
    <property type="protein sequence ID" value="RJE22257.1"/>
    <property type="molecule type" value="Genomic_DNA"/>
</dbReference>
<dbReference type="STRING" id="2070753.A0A3A2ZLK0"/>
<reference evidence="3" key="1">
    <citation type="submission" date="2017-02" db="EMBL/GenBank/DDBJ databases">
        <authorList>
            <person name="Tafer H."/>
            <person name="Lopandic K."/>
        </authorList>
    </citation>
    <scope>NUCLEOTIDE SEQUENCE [LARGE SCALE GENOMIC DNA]</scope>
    <source>
        <strain evidence="3">CBS 366.77</strain>
    </source>
</reference>
<feature type="region of interest" description="Disordered" evidence="1">
    <location>
        <begin position="1"/>
        <end position="83"/>
    </location>
</feature>